<dbReference type="PANTHER" id="PTHR42920:SF15">
    <property type="entry name" value="MEMBRANE PROTEIN"/>
    <property type="match status" value="1"/>
</dbReference>
<reference evidence="9 10" key="1">
    <citation type="submission" date="2013-12" db="EMBL/GenBank/DDBJ databases">
        <title>NBRP : Genome information of microbial organism related human and environment.</title>
        <authorList>
            <person name="Hattori M."/>
            <person name="Oshima K."/>
            <person name="Inaba H."/>
            <person name="Suda W."/>
            <person name="Sakamoto M."/>
            <person name="Iino T."/>
            <person name="Kitahara M."/>
            <person name="Oshida Y."/>
            <person name="Iida T."/>
            <person name="Kudo T."/>
            <person name="Itoh T."/>
            <person name="Ahmed I."/>
            <person name="Ohkuma M."/>
        </authorList>
    </citation>
    <scope>NUCLEOTIDE SEQUENCE [LARGE SCALE GENOMIC DNA]</scope>
    <source>
        <strain evidence="9 10">JCM 21738</strain>
    </source>
</reference>
<evidence type="ECO:0000256" key="3">
    <source>
        <dbReference type="ARBA" id="ARBA00022475"/>
    </source>
</evidence>
<evidence type="ECO:0000256" key="5">
    <source>
        <dbReference type="ARBA" id="ARBA00022989"/>
    </source>
</evidence>
<keyword evidence="6 7" id="KW-0472">Membrane</keyword>
<dbReference type="InterPro" id="IPR037185">
    <property type="entry name" value="EmrE-like"/>
</dbReference>
<organism evidence="9 10">
    <name type="scientific">Mesobacillus boroniphilus JCM 21738</name>
    <dbReference type="NCBI Taxonomy" id="1294265"/>
    <lineage>
        <taxon>Bacteria</taxon>
        <taxon>Bacillati</taxon>
        <taxon>Bacillota</taxon>
        <taxon>Bacilli</taxon>
        <taxon>Bacillales</taxon>
        <taxon>Bacillaceae</taxon>
        <taxon>Mesobacillus</taxon>
    </lineage>
</organism>
<dbReference type="EMBL" id="BAUW01000038">
    <property type="protein sequence ID" value="GAE46183.1"/>
    <property type="molecule type" value="Genomic_DNA"/>
</dbReference>
<accession>W4RQM0</accession>
<keyword evidence="5 7" id="KW-1133">Transmembrane helix</keyword>
<evidence type="ECO:0000256" key="6">
    <source>
        <dbReference type="ARBA" id="ARBA00023136"/>
    </source>
</evidence>
<dbReference type="Proteomes" id="UP000018949">
    <property type="component" value="Unassembled WGS sequence"/>
</dbReference>
<name>W4RQM0_9BACI</name>
<evidence type="ECO:0000256" key="2">
    <source>
        <dbReference type="ARBA" id="ARBA00007362"/>
    </source>
</evidence>
<comment type="subcellular location">
    <subcellularLocation>
        <location evidence="1">Cell membrane</location>
        <topology evidence="1">Multi-pass membrane protein</topology>
    </subcellularLocation>
</comment>
<keyword evidence="3" id="KW-1003">Cell membrane</keyword>
<dbReference type="InterPro" id="IPR000620">
    <property type="entry name" value="EamA_dom"/>
</dbReference>
<keyword evidence="4 7" id="KW-0812">Transmembrane</keyword>
<dbReference type="InterPro" id="IPR051258">
    <property type="entry name" value="Diverse_Substrate_Transporter"/>
</dbReference>
<protein>
    <submittedName>
        <fullName evidence="9">Permease</fullName>
    </submittedName>
</protein>
<evidence type="ECO:0000256" key="1">
    <source>
        <dbReference type="ARBA" id="ARBA00004651"/>
    </source>
</evidence>
<dbReference type="GO" id="GO:0005886">
    <property type="term" value="C:plasma membrane"/>
    <property type="evidence" value="ECO:0007669"/>
    <property type="project" value="UniProtKB-SubCell"/>
</dbReference>
<comment type="similarity">
    <text evidence="2">Belongs to the EamA transporter family.</text>
</comment>
<feature type="transmembrane region" description="Helical" evidence="7">
    <location>
        <begin position="109"/>
        <end position="128"/>
    </location>
</feature>
<evidence type="ECO:0000313" key="9">
    <source>
        <dbReference type="EMBL" id="GAE46183.1"/>
    </source>
</evidence>
<evidence type="ECO:0000256" key="7">
    <source>
        <dbReference type="SAM" id="Phobius"/>
    </source>
</evidence>
<feature type="transmembrane region" description="Helical" evidence="7">
    <location>
        <begin position="134"/>
        <end position="152"/>
    </location>
</feature>
<gene>
    <name evidence="9" type="ORF">JCM21738_3059</name>
</gene>
<feature type="transmembrane region" description="Helical" evidence="7">
    <location>
        <begin position="14"/>
        <end position="37"/>
    </location>
</feature>
<dbReference type="AlphaFoldDB" id="W4RQM0"/>
<feature type="transmembrane region" description="Helical" evidence="7">
    <location>
        <begin position="44"/>
        <end position="66"/>
    </location>
</feature>
<evidence type="ECO:0000256" key="4">
    <source>
        <dbReference type="ARBA" id="ARBA00022692"/>
    </source>
</evidence>
<evidence type="ECO:0000313" key="10">
    <source>
        <dbReference type="Proteomes" id="UP000018949"/>
    </source>
</evidence>
<sequence length="175" mass="19405">MAGIYLVLSVKGKIIFNFGDLLLLGGTATFACNLIFVRMLSKRLSATIITSYSFIIGALMFAPFVIGMDIEWTHSVQFWVFALMSVIIGQGVTTMMWNHAMNTVGAAKSAIVLNFQPLMTMLLDYWIYHNIVTVVQMIGAALVFAGVLLSTIQKGFFKKKQTGFMLTADEQAEKR</sequence>
<comment type="caution">
    <text evidence="9">The sequence shown here is derived from an EMBL/GenBank/DDBJ whole genome shotgun (WGS) entry which is preliminary data.</text>
</comment>
<feature type="domain" description="EamA" evidence="8">
    <location>
        <begin position="18"/>
        <end position="151"/>
    </location>
</feature>
<evidence type="ECO:0000259" key="8">
    <source>
        <dbReference type="Pfam" id="PF00892"/>
    </source>
</evidence>
<dbReference type="eggNOG" id="COG0697">
    <property type="taxonomic scope" value="Bacteria"/>
</dbReference>
<feature type="transmembrane region" description="Helical" evidence="7">
    <location>
        <begin position="78"/>
        <end position="97"/>
    </location>
</feature>
<keyword evidence="10" id="KW-1185">Reference proteome</keyword>
<proteinExistence type="inferred from homology"/>
<dbReference type="SUPFAM" id="SSF103481">
    <property type="entry name" value="Multidrug resistance efflux transporter EmrE"/>
    <property type="match status" value="1"/>
</dbReference>
<dbReference type="PANTHER" id="PTHR42920">
    <property type="entry name" value="OS03G0707200 PROTEIN-RELATED"/>
    <property type="match status" value="1"/>
</dbReference>
<dbReference type="Pfam" id="PF00892">
    <property type="entry name" value="EamA"/>
    <property type="match status" value="1"/>
</dbReference>